<dbReference type="GO" id="GO:0016020">
    <property type="term" value="C:membrane"/>
    <property type="evidence" value="ECO:0007669"/>
    <property type="project" value="TreeGrafter"/>
</dbReference>
<gene>
    <name evidence="4" type="ORF">MCSF7_00779</name>
</gene>
<dbReference type="EMBL" id="AFXA01000009">
    <property type="protein sequence ID" value="EGV00295.1"/>
    <property type="molecule type" value="Genomic_DNA"/>
</dbReference>
<dbReference type="InterPro" id="IPR050266">
    <property type="entry name" value="AB_hydrolase_sf"/>
</dbReference>
<evidence type="ECO:0000256" key="1">
    <source>
        <dbReference type="ARBA" id="ARBA00006989"/>
    </source>
</evidence>
<dbReference type="SUPFAM" id="SSF53474">
    <property type="entry name" value="alpha/beta-Hydrolases"/>
    <property type="match status" value="1"/>
</dbReference>
<keyword evidence="2" id="KW-0378">Hydrolase</keyword>
<reference evidence="4 5" key="1">
    <citation type="journal article" date="2013" name="Genome Announc.">
        <title>Genome Sequence of Mycoplasma columbinum Strain SF7.</title>
        <authorList>
            <person name="Guo Z."/>
            <person name="Xu X."/>
            <person name="Zheng Q."/>
            <person name="Li T."/>
            <person name="Kuang S."/>
            <person name="Zhang Z."/>
            <person name="Chen Y."/>
            <person name="Lu X."/>
            <person name="Zhou R."/>
            <person name="Bi D."/>
            <person name="Jin H."/>
        </authorList>
    </citation>
    <scope>NUCLEOTIDE SEQUENCE [LARGE SCALE GENOMIC DNA]</scope>
    <source>
        <strain evidence="4 5">SF7</strain>
    </source>
</reference>
<feature type="domain" description="AB hydrolase-1" evidence="3">
    <location>
        <begin position="32"/>
        <end position="259"/>
    </location>
</feature>
<protein>
    <submittedName>
        <fullName evidence="4">Esterase/lipase</fullName>
    </submittedName>
</protein>
<accession>F9UJU9</accession>
<proteinExistence type="inferred from homology"/>
<evidence type="ECO:0000259" key="3">
    <source>
        <dbReference type="Pfam" id="PF00561"/>
    </source>
</evidence>
<organism evidence="4 5">
    <name type="scientific">Mycoplasmopsis columbina SF7</name>
    <dbReference type="NCBI Taxonomy" id="1037410"/>
    <lineage>
        <taxon>Bacteria</taxon>
        <taxon>Bacillati</taxon>
        <taxon>Mycoplasmatota</taxon>
        <taxon>Mycoplasmoidales</taxon>
        <taxon>Metamycoplasmataceae</taxon>
        <taxon>Mycoplasmopsis</taxon>
    </lineage>
</organism>
<dbReference type="GO" id="GO:0052689">
    <property type="term" value="F:carboxylic ester hydrolase activity"/>
    <property type="evidence" value="ECO:0007669"/>
    <property type="project" value="UniProtKB-KW"/>
</dbReference>
<evidence type="ECO:0000256" key="2">
    <source>
        <dbReference type="ARBA" id="ARBA00022487"/>
    </source>
</evidence>
<comment type="similarity">
    <text evidence="1">Belongs to the lipase/esterase LIP3/BchO family.</text>
</comment>
<dbReference type="Gene3D" id="3.40.50.1820">
    <property type="entry name" value="alpha/beta hydrolase"/>
    <property type="match status" value="1"/>
</dbReference>
<comment type="caution">
    <text evidence="4">The sequence shown here is derived from an EMBL/GenBank/DDBJ whole genome shotgun (WGS) entry which is preliminary data.</text>
</comment>
<dbReference type="PANTHER" id="PTHR43798:SF33">
    <property type="entry name" value="HYDROLASE, PUTATIVE (AFU_ORTHOLOGUE AFUA_2G14860)-RELATED"/>
    <property type="match status" value="1"/>
</dbReference>
<dbReference type="STRING" id="1037410.MCSF7_00779"/>
<dbReference type="InterPro" id="IPR029058">
    <property type="entry name" value="AB_hydrolase_fold"/>
</dbReference>
<keyword evidence="5" id="KW-1185">Reference proteome</keyword>
<dbReference type="InterPro" id="IPR000073">
    <property type="entry name" value="AB_hydrolase_1"/>
</dbReference>
<dbReference type="eggNOG" id="COG2267">
    <property type="taxonomic scope" value="Bacteria"/>
</dbReference>
<keyword evidence="2" id="KW-0719">Serine esterase</keyword>
<dbReference type="PANTHER" id="PTHR43798">
    <property type="entry name" value="MONOACYLGLYCEROL LIPASE"/>
    <property type="match status" value="1"/>
</dbReference>
<dbReference type="Pfam" id="PF00561">
    <property type="entry name" value="Abhydrolase_1"/>
    <property type="match status" value="1"/>
</dbReference>
<dbReference type="AlphaFoldDB" id="F9UJU9"/>
<name>F9UJU9_9BACT</name>
<sequence length="273" mass="32279">MRNRKATMEKIFEYQNLKLKYLEQNNNQSKNLLYIHGFSSDYKHFYPCYEEFSDFNWYGLNMPAHGESEARNDVMNQLIFRDILIAFINEKQLDNLYIVGHSMGGALAMMLVPFLQEKISKIALVGPQNRSSLSRLEEFKDCFYIWNAEDYKKLVNLCYFDPQKIVSNKELMIKVDNYLKNNKEKLKLIYKLGDNLPELKNMDQIDRGLLEFKKPLALIYGEADGIIDLNNIAKYYRSLKNDTKVYKIEKSGHSIWIENYSAFIDILKQFFDE</sequence>
<dbReference type="Proteomes" id="UP000004978">
    <property type="component" value="Unassembled WGS sequence"/>
</dbReference>
<evidence type="ECO:0000313" key="5">
    <source>
        <dbReference type="Proteomes" id="UP000004978"/>
    </source>
</evidence>
<evidence type="ECO:0000313" key="4">
    <source>
        <dbReference type="EMBL" id="EGV00295.1"/>
    </source>
</evidence>